<accession>A0A6J5LWM0</accession>
<organism evidence="1">
    <name type="scientific">uncultured Caudovirales phage</name>
    <dbReference type="NCBI Taxonomy" id="2100421"/>
    <lineage>
        <taxon>Viruses</taxon>
        <taxon>Duplodnaviria</taxon>
        <taxon>Heunggongvirae</taxon>
        <taxon>Uroviricota</taxon>
        <taxon>Caudoviricetes</taxon>
        <taxon>Peduoviridae</taxon>
        <taxon>Maltschvirus</taxon>
        <taxon>Maltschvirus maltsch</taxon>
    </lineage>
</organism>
<dbReference type="EMBL" id="LR796331">
    <property type="protein sequence ID" value="CAB4137543.1"/>
    <property type="molecule type" value="Genomic_DNA"/>
</dbReference>
<sequence>MINFSSRSTLASALFVKWTVSGLPTAYLSDYVVPITFGGNAYTNIGNLLKITPTTNDLRATASEMGITLSGLVTSSVSQVLNSPIKGSEIEIYRGFFDPATNTLLNLSPNANPSLKFKGIVTNYSVNETFESETRSMSTDITLTCNSEIEVLSNKVNGRRTNPRDFPQDKSMDRVSALANSNYQFGAPQ</sequence>
<proteinExistence type="predicted"/>
<evidence type="ECO:0000313" key="1">
    <source>
        <dbReference type="EMBL" id="CAB4137543.1"/>
    </source>
</evidence>
<name>A0A6J5LWM0_9CAUD</name>
<reference evidence="1" key="1">
    <citation type="submission" date="2020-04" db="EMBL/GenBank/DDBJ databases">
        <authorList>
            <person name="Chiriac C."/>
            <person name="Salcher M."/>
            <person name="Ghai R."/>
            <person name="Kavagutti S V."/>
        </authorList>
    </citation>
    <scope>NUCLEOTIDE SEQUENCE</scope>
</reference>
<protein>
    <submittedName>
        <fullName evidence="1">Uncharacterized protein</fullName>
    </submittedName>
</protein>
<gene>
    <name evidence="1" type="ORF">UFOVP327_33</name>
</gene>